<evidence type="ECO:0000256" key="12">
    <source>
        <dbReference type="ARBA" id="ARBA00023303"/>
    </source>
</evidence>
<evidence type="ECO:0000256" key="13">
    <source>
        <dbReference type="SAM" id="Phobius"/>
    </source>
</evidence>
<protein>
    <submittedName>
        <fullName evidence="17">Uncharacterized protein</fullName>
    </submittedName>
</protein>
<dbReference type="Pfam" id="PF10613">
    <property type="entry name" value="Lig_chan-Glu_bd"/>
    <property type="match status" value="1"/>
</dbReference>
<keyword evidence="4 13" id="KW-0812">Transmembrane</keyword>
<evidence type="ECO:0000313" key="18">
    <source>
        <dbReference type="Proteomes" id="UP001519460"/>
    </source>
</evidence>
<feature type="chain" id="PRO_5044768618" evidence="14">
    <location>
        <begin position="19"/>
        <end position="578"/>
    </location>
</feature>
<dbReference type="InterPro" id="IPR052192">
    <property type="entry name" value="Insect_Ionotropic_Sensory_Rcpt"/>
</dbReference>
<evidence type="ECO:0000256" key="3">
    <source>
        <dbReference type="ARBA" id="ARBA00022475"/>
    </source>
</evidence>
<keyword evidence="10" id="KW-0325">Glycoprotein</keyword>
<comment type="subcellular location">
    <subcellularLocation>
        <location evidence="1">Cell membrane</location>
        <topology evidence="1">Multi-pass membrane protein</topology>
    </subcellularLocation>
</comment>
<dbReference type="SMART" id="SM00079">
    <property type="entry name" value="PBPe"/>
    <property type="match status" value="1"/>
</dbReference>
<keyword evidence="8 13" id="KW-0472">Membrane</keyword>
<evidence type="ECO:0000256" key="6">
    <source>
        <dbReference type="ARBA" id="ARBA00023054"/>
    </source>
</evidence>
<evidence type="ECO:0000256" key="8">
    <source>
        <dbReference type="ARBA" id="ARBA00023136"/>
    </source>
</evidence>
<keyword evidence="11" id="KW-1071">Ligand-gated ion channel</keyword>
<dbReference type="InterPro" id="IPR019594">
    <property type="entry name" value="Glu/Gly-bd"/>
</dbReference>
<dbReference type="SMART" id="SM00918">
    <property type="entry name" value="Lig_chan-Glu_bd"/>
    <property type="match status" value="1"/>
</dbReference>
<keyword evidence="14" id="KW-0732">Signal</keyword>
<evidence type="ECO:0000259" key="16">
    <source>
        <dbReference type="SMART" id="SM00918"/>
    </source>
</evidence>
<evidence type="ECO:0000313" key="17">
    <source>
        <dbReference type="EMBL" id="KAK7476115.1"/>
    </source>
</evidence>
<evidence type="ECO:0000256" key="7">
    <source>
        <dbReference type="ARBA" id="ARBA00023065"/>
    </source>
</evidence>
<keyword evidence="3" id="KW-1003">Cell membrane</keyword>
<reference evidence="17 18" key="1">
    <citation type="journal article" date="2023" name="Sci. Data">
        <title>Genome assembly of the Korean intertidal mud-creeper Batillaria attramentaria.</title>
        <authorList>
            <person name="Patra A.K."/>
            <person name="Ho P.T."/>
            <person name="Jun S."/>
            <person name="Lee S.J."/>
            <person name="Kim Y."/>
            <person name="Won Y.J."/>
        </authorList>
    </citation>
    <scope>NUCLEOTIDE SEQUENCE [LARGE SCALE GENOMIC DNA]</scope>
    <source>
        <strain evidence="17">Wonlab-2016</strain>
    </source>
</reference>
<evidence type="ECO:0000256" key="14">
    <source>
        <dbReference type="SAM" id="SignalP"/>
    </source>
</evidence>
<dbReference type="GO" id="GO:0050906">
    <property type="term" value="P:detection of stimulus involved in sensory perception"/>
    <property type="evidence" value="ECO:0007669"/>
    <property type="project" value="UniProtKB-ARBA"/>
</dbReference>
<keyword evidence="6" id="KW-0175">Coiled coil</keyword>
<keyword evidence="7" id="KW-0406">Ion transport</keyword>
<keyword evidence="2" id="KW-0813">Transport</keyword>
<evidence type="ECO:0000256" key="11">
    <source>
        <dbReference type="ARBA" id="ARBA00023286"/>
    </source>
</evidence>
<dbReference type="PANTHER" id="PTHR42643:SF38">
    <property type="entry name" value="IONOTROPIC RECEPTOR 100A"/>
    <property type="match status" value="1"/>
</dbReference>
<feature type="transmembrane region" description="Helical" evidence="13">
    <location>
        <begin position="542"/>
        <end position="560"/>
    </location>
</feature>
<proteinExistence type="predicted"/>
<dbReference type="EMBL" id="JACVVK020000384">
    <property type="protein sequence ID" value="KAK7476115.1"/>
    <property type="molecule type" value="Genomic_DNA"/>
</dbReference>
<comment type="caution">
    <text evidence="17">The sequence shown here is derived from an EMBL/GenBank/DDBJ whole genome shotgun (WGS) entry which is preliminary data.</text>
</comment>
<dbReference type="AlphaFoldDB" id="A0ABD0JN17"/>
<dbReference type="GO" id="GO:0005886">
    <property type="term" value="C:plasma membrane"/>
    <property type="evidence" value="ECO:0007669"/>
    <property type="project" value="UniProtKB-SubCell"/>
</dbReference>
<evidence type="ECO:0000259" key="15">
    <source>
        <dbReference type="SMART" id="SM00079"/>
    </source>
</evidence>
<evidence type="ECO:0000256" key="1">
    <source>
        <dbReference type="ARBA" id="ARBA00004651"/>
    </source>
</evidence>
<dbReference type="GO" id="GO:0034220">
    <property type="term" value="P:monoatomic ion transmembrane transport"/>
    <property type="evidence" value="ECO:0007669"/>
    <property type="project" value="UniProtKB-KW"/>
</dbReference>
<evidence type="ECO:0000256" key="9">
    <source>
        <dbReference type="ARBA" id="ARBA00023170"/>
    </source>
</evidence>
<dbReference type="Proteomes" id="UP001519460">
    <property type="component" value="Unassembled WGS sequence"/>
</dbReference>
<sequence>MHGVIITAVTLGLLCSYSKEFVASSGSGCRQQPPQKATNVEDIIDPTVELLLRLDLPDMAVITDNGKREARIKISQRNYMLKMEIVYYQPNTTGSHQPLTDIWLQLKSSIILILGHERFQRKSLTEMSKVADRVGRLSPLVLDTRWLVLVSTSVLVAAKGIASLPLNHVALLVSDSEQPRWIRTLLWTSNGRHLADVSERDVTSSSLFPNSDVGLSGIHLRVGINLWYPYVIATTRDDGSLEYTGFCMDILKYLAEFHNFSYEMVVPPDGEWGDYRDGNWTGLVGLIDRREVDMVVASIAYTAERSVVVDSTGPYEYVYCRAVVKQEDVGLRAWDVFLKPFQWQWTGSAARVLIASWCLLGLLLTSCYTCRLTSLLVLVTNPSPFTSLAEMVRSDGFRWGMIGGTALTQRLRESNDSVFRAVYRGLLNFAQDDPDVFSLDVDVHMKNVLSGHYAFINVADSPTMLKERDNLKLIPLPELGVYPYSILTPKESPLPRKLDKALLRMQDTGVLAYLHKQWVPEEKGERDKRSSQTVITLTMLQGPLYVAAGGLILAAVVIVFERSLAGRRKGREQSCRHD</sequence>
<dbReference type="Gene3D" id="3.40.190.10">
    <property type="entry name" value="Periplasmic binding protein-like II"/>
    <property type="match status" value="2"/>
</dbReference>
<feature type="domain" description="Ionotropic glutamate receptor C-terminal" evidence="15">
    <location>
        <begin position="219"/>
        <end position="521"/>
    </location>
</feature>
<organism evidence="17 18">
    <name type="scientific">Batillaria attramentaria</name>
    <dbReference type="NCBI Taxonomy" id="370345"/>
    <lineage>
        <taxon>Eukaryota</taxon>
        <taxon>Metazoa</taxon>
        <taxon>Spiralia</taxon>
        <taxon>Lophotrochozoa</taxon>
        <taxon>Mollusca</taxon>
        <taxon>Gastropoda</taxon>
        <taxon>Caenogastropoda</taxon>
        <taxon>Sorbeoconcha</taxon>
        <taxon>Cerithioidea</taxon>
        <taxon>Batillariidae</taxon>
        <taxon>Batillaria</taxon>
    </lineage>
</organism>
<keyword evidence="9" id="KW-0675">Receptor</keyword>
<keyword evidence="5 13" id="KW-1133">Transmembrane helix</keyword>
<accession>A0ABD0JN17</accession>
<dbReference type="FunFam" id="3.40.190.10:FF:000078">
    <property type="entry name" value="glutamate receptor ionotropic, NMDA 3B"/>
    <property type="match status" value="1"/>
</dbReference>
<name>A0ABD0JN17_9CAEN</name>
<dbReference type="GO" id="GO:0043226">
    <property type="term" value="C:organelle"/>
    <property type="evidence" value="ECO:0007669"/>
    <property type="project" value="UniProtKB-ARBA"/>
</dbReference>
<evidence type="ECO:0000256" key="5">
    <source>
        <dbReference type="ARBA" id="ARBA00022989"/>
    </source>
</evidence>
<evidence type="ECO:0000256" key="10">
    <source>
        <dbReference type="ARBA" id="ARBA00023180"/>
    </source>
</evidence>
<dbReference type="SUPFAM" id="SSF53850">
    <property type="entry name" value="Periplasmic binding protein-like II"/>
    <property type="match status" value="1"/>
</dbReference>
<evidence type="ECO:0000256" key="4">
    <source>
        <dbReference type="ARBA" id="ARBA00022692"/>
    </source>
</evidence>
<dbReference type="PANTHER" id="PTHR42643">
    <property type="entry name" value="IONOTROPIC RECEPTOR 20A-RELATED"/>
    <property type="match status" value="1"/>
</dbReference>
<feature type="domain" description="Ionotropic glutamate receptor L-glutamate and glycine-binding" evidence="16">
    <location>
        <begin position="229"/>
        <end position="289"/>
    </location>
</feature>
<gene>
    <name evidence="17" type="ORF">BaRGS_00032608</name>
</gene>
<evidence type="ECO:0000256" key="2">
    <source>
        <dbReference type="ARBA" id="ARBA00022448"/>
    </source>
</evidence>
<keyword evidence="18" id="KW-1185">Reference proteome</keyword>
<dbReference type="InterPro" id="IPR001320">
    <property type="entry name" value="Iontro_rcpt_C"/>
</dbReference>
<keyword evidence="12" id="KW-0407">Ion channel</keyword>
<feature type="signal peptide" evidence="14">
    <location>
        <begin position="1"/>
        <end position="18"/>
    </location>
</feature>